<dbReference type="Proteomes" id="UP001303386">
    <property type="component" value="Unassembled WGS sequence"/>
</dbReference>
<gene>
    <name evidence="1" type="ORF">PZT46_02050</name>
</gene>
<reference evidence="1" key="1">
    <citation type="journal article" date="2023" name="J. Hosp. Infect.">
        <title>Cross-contamination of carbapenem-resistant Gram-negative bacteria between patients and hospital environment in the first year of a newly built surgical ward.</title>
        <authorList>
            <person name="Boutin S."/>
            <person name="Scherrer M."/>
            <person name="Spath I."/>
            <person name="Kocer K."/>
            <person name="Heeg K."/>
            <person name="Nurjadi D."/>
        </authorList>
    </citation>
    <scope>NUCLEOTIDE SEQUENCE</scope>
    <source>
        <strain evidence="1">KE10384</strain>
    </source>
</reference>
<protein>
    <submittedName>
        <fullName evidence="1">Uncharacterized protein</fullName>
    </submittedName>
</protein>
<sequence>MTNSIYQPITLNDPRLLQFAEQLNPGASPIYLPVIDKPGPEGNAYWNVSAAIEQVGGKMLLGWEINYWPGCFLVATHHAALQADDGGVYDVTQRSQAAAVPTVNLFIPDDSIAIDLDKTPAVKSRFYILHSAAQITDYLRAYDNLNAFEKKLSDKLYEIGYRCETNKALASGIVGTTPAFVEGSSVDIDEIKMNISELSWILKDKIKKLKQYSDALQVQPLH</sequence>
<name>A0AAW9LJ83_KLEAE</name>
<accession>A0AAW9LJ83</accession>
<evidence type="ECO:0000313" key="2">
    <source>
        <dbReference type="Proteomes" id="UP001303386"/>
    </source>
</evidence>
<proteinExistence type="predicted"/>
<dbReference type="AlphaFoldDB" id="A0AAW9LJ83"/>
<comment type="caution">
    <text evidence="1">The sequence shown here is derived from an EMBL/GenBank/DDBJ whole genome shotgun (WGS) entry which is preliminary data.</text>
</comment>
<dbReference type="EMBL" id="JARELW010000001">
    <property type="protein sequence ID" value="MEA8798042.1"/>
    <property type="molecule type" value="Genomic_DNA"/>
</dbReference>
<evidence type="ECO:0000313" key="1">
    <source>
        <dbReference type="EMBL" id="MEA8798042.1"/>
    </source>
</evidence>
<dbReference type="RefSeq" id="WP_020078678.1">
    <property type="nucleotide sequence ID" value="NZ_BGNU01000001.1"/>
</dbReference>
<organism evidence="1 2">
    <name type="scientific">Klebsiella aerogenes</name>
    <name type="common">Enterobacter aerogenes</name>
    <dbReference type="NCBI Taxonomy" id="548"/>
    <lineage>
        <taxon>Bacteria</taxon>
        <taxon>Pseudomonadati</taxon>
        <taxon>Pseudomonadota</taxon>
        <taxon>Gammaproteobacteria</taxon>
        <taxon>Enterobacterales</taxon>
        <taxon>Enterobacteriaceae</taxon>
        <taxon>Klebsiella/Raoultella group</taxon>
        <taxon>Klebsiella</taxon>
    </lineage>
</organism>